<keyword evidence="3" id="KW-1185">Reference proteome</keyword>
<comment type="caution">
    <text evidence="2">The sequence shown here is derived from an EMBL/GenBank/DDBJ whole genome shotgun (WGS) entry which is preliminary data.</text>
</comment>
<dbReference type="RefSeq" id="WP_070049897.1">
    <property type="nucleotide sequence ID" value="NZ_CBCSDO010000008.1"/>
</dbReference>
<evidence type="ECO:0000256" key="1">
    <source>
        <dbReference type="SAM" id="Phobius"/>
    </source>
</evidence>
<evidence type="ECO:0008006" key="4">
    <source>
        <dbReference type="Google" id="ProtNLM"/>
    </source>
</evidence>
<proteinExistence type="predicted"/>
<reference evidence="3" key="1">
    <citation type="submission" date="2016-09" db="EMBL/GenBank/DDBJ databases">
        <authorList>
            <person name="Wan X."/>
            <person name="Hou S."/>
        </authorList>
    </citation>
    <scope>NUCLEOTIDE SEQUENCE [LARGE SCALE GENOMIC DNA]</scope>
    <source>
        <strain evidence="3">KH87</strain>
    </source>
</reference>
<dbReference type="AlphaFoldDB" id="A0A1E7Q8F3"/>
<keyword evidence="1" id="KW-0472">Membrane</keyword>
<evidence type="ECO:0000313" key="3">
    <source>
        <dbReference type="Proteomes" id="UP000242258"/>
    </source>
</evidence>
<keyword evidence="1" id="KW-1133">Transmembrane helix</keyword>
<dbReference type="Proteomes" id="UP000242258">
    <property type="component" value="Unassembled WGS sequence"/>
</dbReference>
<organism evidence="2 3">
    <name type="scientific">Rheinheimera salexigens</name>
    <dbReference type="NCBI Taxonomy" id="1628148"/>
    <lineage>
        <taxon>Bacteria</taxon>
        <taxon>Pseudomonadati</taxon>
        <taxon>Pseudomonadota</taxon>
        <taxon>Gammaproteobacteria</taxon>
        <taxon>Chromatiales</taxon>
        <taxon>Chromatiaceae</taxon>
        <taxon>Rheinheimera</taxon>
    </lineage>
</organism>
<accession>A0A1E7Q8F3</accession>
<protein>
    <recommendedName>
        <fullName evidence="4">Holin</fullName>
    </recommendedName>
</protein>
<sequence>MNNLVMKPTMEKQTTIAAYFSAISTAFGGLLSLPNLALMLGVIVTVGLGFIQWQVWSNRKRHDAEQHEWARLQHELRLKQLLASENLRQEFDAGDPADPR</sequence>
<dbReference type="EMBL" id="MKEK01000001">
    <property type="protein sequence ID" value="OEY70343.1"/>
    <property type="molecule type" value="Genomic_DNA"/>
</dbReference>
<feature type="transmembrane region" description="Helical" evidence="1">
    <location>
        <begin position="20"/>
        <end position="51"/>
    </location>
</feature>
<evidence type="ECO:0000313" key="2">
    <source>
        <dbReference type="EMBL" id="OEY70343.1"/>
    </source>
</evidence>
<gene>
    <name evidence="2" type="ORF">BI198_12750</name>
</gene>
<dbReference type="STRING" id="1628148.BI198_12750"/>
<keyword evidence="1" id="KW-0812">Transmembrane</keyword>
<name>A0A1E7Q8F3_9GAMM</name>